<keyword evidence="5" id="KW-0406">Ion transport</keyword>
<evidence type="ECO:0000256" key="4">
    <source>
        <dbReference type="ARBA" id="ARBA00022989"/>
    </source>
</evidence>
<organism evidence="10 11">
    <name type="scientific">Macrostomum lignano</name>
    <dbReference type="NCBI Taxonomy" id="282301"/>
    <lineage>
        <taxon>Eukaryota</taxon>
        <taxon>Metazoa</taxon>
        <taxon>Spiralia</taxon>
        <taxon>Lophotrochozoa</taxon>
        <taxon>Platyhelminthes</taxon>
        <taxon>Rhabditophora</taxon>
        <taxon>Macrostomorpha</taxon>
        <taxon>Macrostomida</taxon>
        <taxon>Macrostomidae</taxon>
        <taxon>Macrostomum</taxon>
    </lineage>
</organism>
<dbReference type="GO" id="GO:0030322">
    <property type="term" value="P:stabilization of membrane potential"/>
    <property type="evidence" value="ECO:0007669"/>
    <property type="project" value="TreeGrafter"/>
</dbReference>
<keyword evidence="2" id="KW-0813">Transport</keyword>
<evidence type="ECO:0000256" key="3">
    <source>
        <dbReference type="ARBA" id="ARBA00022692"/>
    </source>
</evidence>
<feature type="transmembrane region" description="Helical" evidence="8">
    <location>
        <begin position="318"/>
        <end position="339"/>
    </location>
</feature>
<evidence type="ECO:0000256" key="8">
    <source>
        <dbReference type="SAM" id="Phobius"/>
    </source>
</evidence>
<evidence type="ECO:0000256" key="2">
    <source>
        <dbReference type="ARBA" id="ARBA00022448"/>
    </source>
</evidence>
<dbReference type="WBParaSite" id="maker-unitig_32609-snap-gene-0.2-mRNA-1">
    <property type="protein sequence ID" value="maker-unitig_32609-snap-gene-0.2-mRNA-1"/>
    <property type="gene ID" value="maker-unitig_32609-snap-gene-0.2"/>
</dbReference>
<dbReference type="Pfam" id="PF07885">
    <property type="entry name" value="Ion_trans_2"/>
    <property type="match status" value="1"/>
</dbReference>
<sequence>WQFAQVAHRNSCDGRCGNCLKSSVASCFPTSASASSLSAYILGGATCFVLLREGALDQQGFSVLSPIVDLLSDLDLDPFVYRTNSCRSAEAPERGLPARSGGNRPRQRLADIRQRTTRCSPSMAAICGRMTGRFQRQPGPLGPAHGGGWCTPTPGTAGSDRITPPPRILTKTFWTWPGALLYTISVVTNTSLTKLKPQLLDSQATRHVVPKTNYGRIATILYSIIGIPLMLLCLANFGSFMASVLRLIYRLTCRPCLLLLAALSQNAVEKKRGGRRCGCVTRRRSGARRSRASLWCSRRTPRPATAVVDAVAPTAVPLWLPMAILIGYIAMGAVFFAAWEQWDLLSASYFVFITPQAHHRLVQRDQAVICCLYLLFGLALIAMCFELMQAGVKAKVKRLAKRSVVA</sequence>
<evidence type="ECO:0000259" key="9">
    <source>
        <dbReference type="Pfam" id="PF07885"/>
    </source>
</evidence>
<dbReference type="Gene3D" id="1.10.287.70">
    <property type="match status" value="1"/>
</dbReference>
<evidence type="ECO:0000313" key="11">
    <source>
        <dbReference type="WBParaSite" id="maker-unitig_32609-snap-gene-0.2-mRNA-1"/>
    </source>
</evidence>
<dbReference type="PANTHER" id="PTHR11003">
    <property type="entry name" value="POTASSIUM CHANNEL, SUBFAMILY K"/>
    <property type="match status" value="1"/>
</dbReference>
<feature type="transmembrane region" description="Helical" evidence="8">
    <location>
        <begin position="220"/>
        <end position="241"/>
    </location>
</feature>
<dbReference type="InterPro" id="IPR003280">
    <property type="entry name" value="2pore_dom_K_chnl"/>
</dbReference>
<dbReference type="GO" id="GO:0022841">
    <property type="term" value="F:potassium ion leak channel activity"/>
    <property type="evidence" value="ECO:0007669"/>
    <property type="project" value="TreeGrafter"/>
</dbReference>
<dbReference type="AlphaFoldDB" id="A0A1I8FGV9"/>
<reference evidence="11" key="1">
    <citation type="submission" date="2016-11" db="UniProtKB">
        <authorList>
            <consortium name="WormBaseParasite"/>
        </authorList>
    </citation>
    <scope>IDENTIFICATION</scope>
</reference>
<evidence type="ECO:0000313" key="10">
    <source>
        <dbReference type="Proteomes" id="UP000095280"/>
    </source>
</evidence>
<evidence type="ECO:0000256" key="1">
    <source>
        <dbReference type="ARBA" id="ARBA00004141"/>
    </source>
</evidence>
<feature type="transmembrane region" description="Helical" evidence="8">
    <location>
        <begin position="366"/>
        <end position="388"/>
    </location>
</feature>
<name>A0A1I8FGV9_9PLAT</name>
<evidence type="ECO:0000256" key="5">
    <source>
        <dbReference type="ARBA" id="ARBA00023065"/>
    </source>
</evidence>
<comment type="subcellular location">
    <subcellularLocation>
        <location evidence="1">Membrane</location>
        <topology evidence="1">Multi-pass membrane protein</topology>
    </subcellularLocation>
</comment>
<dbReference type="Proteomes" id="UP000095280">
    <property type="component" value="Unplaced"/>
</dbReference>
<proteinExistence type="predicted"/>
<dbReference type="GO" id="GO:0005886">
    <property type="term" value="C:plasma membrane"/>
    <property type="evidence" value="ECO:0007669"/>
    <property type="project" value="TreeGrafter"/>
</dbReference>
<protein>
    <submittedName>
        <fullName evidence="11">Ion_trans_2 domain-containing protein</fullName>
    </submittedName>
</protein>
<dbReference type="SUPFAM" id="SSF81324">
    <property type="entry name" value="Voltage-gated potassium channels"/>
    <property type="match status" value="1"/>
</dbReference>
<keyword evidence="10" id="KW-1185">Reference proteome</keyword>
<evidence type="ECO:0000256" key="6">
    <source>
        <dbReference type="ARBA" id="ARBA00023136"/>
    </source>
</evidence>
<dbReference type="GO" id="GO:0015271">
    <property type="term" value="F:outward rectifier potassium channel activity"/>
    <property type="evidence" value="ECO:0007669"/>
    <property type="project" value="TreeGrafter"/>
</dbReference>
<feature type="domain" description="Potassium channel" evidence="9">
    <location>
        <begin position="208"/>
        <end position="241"/>
    </location>
</feature>
<dbReference type="InterPro" id="IPR013099">
    <property type="entry name" value="K_chnl_dom"/>
</dbReference>
<keyword evidence="4 8" id="KW-1133">Transmembrane helix</keyword>
<keyword evidence="3 8" id="KW-0812">Transmembrane</keyword>
<keyword evidence="7" id="KW-0407">Ion channel</keyword>
<keyword evidence="6 8" id="KW-0472">Membrane</keyword>
<accession>A0A1I8FGV9</accession>
<evidence type="ECO:0000256" key="7">
    <source>
        <dbReference type="ARBA" id="ARBA00023303"/>
    </source>
</evidence>
<dbReference type="PANTHER" id="PTHR11003:SF334">
    <property type="entry name" value="FI03418P"/>
    <property type="match status" value="1"/>
</dbReference>